<sequence length="111" mass="12223">MLTLIIILLSVTKGESENSSATQPPSNFTVSAAINYFARMTLISTAIPTLIGLFILVVTLLRLAKGNGSQQTHGNDIQQLQEPPENITRRNKYDSTYIEKINPLYGEIVTT</sequence>
<keyword evidence="5" id="KW-1185">Reference proteome</keyword>
<protein>
    <submittedName>
        <fullName evidence="4">Uncharacterized protein</fullName>
    </submittedName>
</protein>
<comment type="caution">
    <text evidence="4">The sequence shown here is derived from an EMBL/GenBank/DDBJ whole genome shotgun (WGS) entry which is preliminary data.</text>
</comment>
<keyword evidence="2" id="KW-0812">Transmembrane</keyword>
<feature type="chain" id="PRO_5042297833" evidence="3">
    <location>
        <begin position="17"/>
        <end position="111"/>
    </location>
</feature>
<feature type="transmembrane region" description="Helical" evidence="2">
    <location>
        <begin position="38"/>
        <end position="61"/>
    </location>
</feature>
<evidence type="ECO:0000313" key="5">
    <source>
        <dbReference type="Proteomes" id="UP001230051"/>
    </source>
</evidence>
<proteinExistence type="predicted"/>
<reference evidence="4" key="1">
    <citation type="submission" date="2022-02" db="EMBL/GenBank/DDBJ databases">
        <title>Atlantic sturgeon de novo genome assembly.</title>
        <authorList>
            <person name="Stock M."/>
            <person name="Klopp C."/>
            <person name="Guiguen Y."/>
            <person name="Cabau C."/>
            <person name="Parinello H."/>
            <person name="Santidrian Yebra-Pimentel E."/>
            <person name="Kuhl H."/>
            <person name="Dirks R.P."/>
            <person name="Guessner J."/>
            <person name="Wuertz S."/>
            <person name="Du K."/>
            <person name="Schartl M."/>
        </authorList>
    </citation>
    <scope>NUCLEOTIDE SEQUENCE</scope>
    <source>
        <strain evidence="4">STURGEONOMICS-FGT-2020</strain>
        <tissue evidence="4">Whole blood</tissue>
    </source>
</reference>
<keyword evidence="3" id="KW-0732">Signal</keyword>
<dbReference type="Proteomes" id="UP001230051">
    <property type="component" value="Unassembled WGS sequence"/>
</dbReference>
<name>A0AAD8DCX8_ACIOX</name>
<dbReference type="AlphaFoldDB" id="A0AAD8DCX8"/>
<organism evidence="4 5">
    <name type="scientific">Acipenser oxyrinchus oxyrinchus</name>
    <dbReference type="NCBI Taxonomy" id="40147"/>
    <lineage>
        <taxon>Eukaryota</taxon>
        <taxon>Metazoa</taxon>
        <taxon>Chordata</taxon>
        <taxon>Craniata</taxon>
        <taxon>Vertebrata</taxon>
        <taxon>Euteleostomi</taxon>
        <taxon>Actinopterygii</taxon>
        <taxon>Chondrostei</taxon>
        <taxon>Acipenseriformes</taxon>
        <taxon>Acipenseridae</taxon>
        <taxon>Acipenser</taxon>
    </lineage>
</organism>
<evidence type="ECO:0000256" key="1">
    <source>
        <dbReference type="SAM" id="MobiDB-lite"/>
    </source>
</evidence>
<gene>
    <name evidence="4" type="ORF">AOXY_G10717</name>
</gene>
<evidence type="ECO:0000256" key="2">
    <source>
        <dbReference type="SAM" id="Phobius"/>
    </source>
</evidence>
<feature type="region of interest" description="Disordered" evidence="1">
    <location>
        <begin position="67"/>
        <end position="91"/>
    </location>
</feature>
<keyword evidence="2" id="KW-1133">Transmembrane helix</keyword>
<evidence type="ECO:0000313" key="4">
    <source>
        <dbReference type="EMBL" id="KAK1167922.1"/>
    </source>
</evidence>
<feature type="compositionally biased region" description="Polar residues" evidence="1">
    <location>
        <begin position="67"/>
        <end position="81"/>
    </location>
</feature>
<dbReference type="EMBL" id="JAGXEW010000009">
    <property type="protein sequence ID" value="KAK1167922.1"/>
    <property type="molecule type" value="Genomic_DNA"/>
</dbReference>
<accession>A0AAD8DCX8</accession>
<keyword evidence="2" id="KW-0472">Membrane</keyword>
<evidence type="ECO:0000256" key="3">
    <source>
        <dbReference type="SAM" id="SignalP"/>
    </source>
</evidence>
<feature type="signal peptide" evidence="3">
    <location>
        <begin position="1"/>
        <end position="16"/>
    </location>
</feature>